<evidence type="ECO:0000256" key="1">
    <source>
        <dbReference type="SAM" id="MobiDB-lite"/>
    </source>
</evidence>
<evidence type="ECO:0000313" key="3">
    <source>
        <dbReference type="Proteomes" id="UP000237000"/>
    </source>
</evidence>
<name>A0A2P5EQE1_TREOI</name>
<accession>A0A2P5EQE1</accession>
<dbReference type="Proteomes" id="UP000237000">
    <property type="component" value="Unassembled WGS sequence"/>
</dbReference>
<reference evidence="3" key="1">
    <citation type="submission" date="2016-06" db="EMBL/GenBank/DDBJ databases">
        <title>Parallel loss of symbiosis genes in relatives of nitrogen-fixing non-legume Parasponia.</title>
        <authorList>
            <person name="Van Velzen R."/>
            <person name="Holmer R."/>
            <person name="Bu F."/>
            <person name="Rutten L."/>
            <person name="Van Zeijl A."/>
            <person name="Liu W."/>
            <person name="Santuari L."/>
            <person name="Cao Q."/>
            <person name="Sharma T."/>
            <person name="Shen D."/>
            <person name="Roswanjaya Y."/>
            <person name="Wardhani T."/>
            <person name="Kalhor M.S."/>
            <person name="Jansen J."/>
            <person name="Van den Hoogen J."/>
            <person name="Gungor B."/>
            <person name="Hartog M."/>
            <person name="Hontelez J."/>
            <person name="Verver J."/>
            <person name="Yang W.-C."/>
            <person name="Schijlen E."/>
            <person name="Repin R."/>
            <person name="Schilthuizen M."/>
            <person name="Schranz E."/>
            <person name="Heidstra R."/>
            <person name="Miyata K."/>
            <person name="Fedorova E."/>
            <person name="Kohlen W."/>
            <person name="Bisseling T."/>
            <person name="Smit S."/>
            <person name="Geurts R."/>
        </authorList>
    </citation>
    <scope>NUCLEOTIDE SEQUENCE [LARGE SCALE GENOMIC DNA]</scope>
    <source>
        <strain evidence="3">cv. RG33-2</strain>
    </source>
</reference>
<dbReference type="EMBL" id="JXTC01000114">
    <property type="protein sequence ID" value="PON87705.1"/>
    <property type="molecule type" value="Genomic_DNA"/>
</dbReference>
<dbReference type="AlphaFoldDB" id="A0A2P5EQE1"/>
<keyword evidence="3" id="KW-1185">Reference proteome</keyword>
<evidence type="ECO:0000313" key="2">
    <source>
        <dbReference type="EMBL" id="PON87705.1"/>
    </source>
</evidence>
<protein>
    <submittedName>
        <fullName evidence="2">Uncharacterized protein</fullName>
    </submittedName>
</protein>
<dbReference type="InParanoid" id="A0A2P5EQE1"/>
<feature type="region of interest" description="Disordered" evidence="1">
    <location>
        <begin position="245"/>
        <end position="265"/>
    </location>
</feature>
<comment type="caution">
    <text evidence="2">The sequence shown here is derived from an EMBL/GenBank/DDBJ whole genome shotgun (WGS) entry which is preliminary data.</text>
</comment>
<sequence length="338" mass="38054">MAVSKNISYATLVDRLYEVIGAEKSCFDLELKVLYKMDGVVLPPTILTNDADVEFWLDEYSISFQHRTPLCVTMIERCSSNIATDGYSQMQSCVPEIAKRENEDHHTKPQIYDPSACHPVEPTNTQVPAICEIYEQLNDWGEDAVRPGEAMAFYGEKMNLNSYDDNSMSDDGCNNDNYDTMSQLMRTENDGIARRKQKLKVIILERVEASKASKTPSISSSHVEKVRILEHERKWSSPIFRDEDVPESENAAVDSSFPSSSGGSTGTIKVGQLFENKLELKTKYGTRTTAKWHHGLLDNASRENTQIVSEAAKTMIVHPLSSFEFYVQDGERDGEVNL</sequence>
<gene>
    <name evidence="2" type="ORF">TorRG33x02_165490</name>
</gene>
<organism evidence="2 3">
    <name type="scientific">Trema orientale</name>
    <name type="common">Charcoal tree</name>
    <name type="synonym">Celtis orientalis</name>
    <dbReference type="NCBI Taxonomy" id="63057"/>
    <lineage>
        <taxon>Eukaryota</taxon>
        <taxon>Viridiplantae</taxon>
        <taxon>Streptophyta</taxon>
        <taxon>Embryophyta</taxon>
        <taxon>Tracheophyta</taxon>
        <taxon>Spermatophyta</taxon>
        <taxon>Magnoliopsida</taxon>
        <taxon>eudicotyledons</taxon>
        <taxon>Gunneridae</taxon>
        <taxon>Pentapetalae</taxon>
        <taxon>rosids</taxon>
        <taxon>fabids</taxon>
        <taxon>Rosales</taxon>
        <taxon>Cannabaceae</taxon>
        <taxon>Trema</taxon>
    </lineage>
</organism>
<proteinExistence type="predicted"/>